<dbReference type="Proteomes" id="UP000712281">
    <property type="component" value="Unassembled WGS sequence"/>
</dbReference>
<comment type="caution">
    <text evidence="1">The sequence shown here is derived from an EMBL/GenBank/DDBJ whole genome shotgun (WGS) entry which is preliminary data.</text>
</comment>
<accession>A0A8S9JDX7</accession>
<dbReference type="EMBL" id="QGKW02001660">
    <property type="protein sequence ID" value="KAF2579487.1"/>
    <property type="molecule type" value="Genomic_DNA"/>
</dbReference>
<proteinExistence type="predicted"/>
<name>A0A8S9JDX7_BRACR</name>
<evidence type="ECO:0000313" key="1">
    <source>
        <dbReference type="EMBL" id="KAF2579487.1"/>
    </source>
</evidence>
<reference evidence="1" key="1">
    <citation type="submission" date="2019-12" db="EMBL/GenBank/DDBJ databases">
        <title>Genome sequencing and annotation of Brassica cretica.</title>
        <authorList>
            <person name="Studholme D.J."/>
            <person name="Sarris P.F."/>
        </authorList>
    </citation>
    <scope>NUCLEOTIDE SEQUENCE</scope>
    <source>
        <strain evidence="1">PFS-001/15</strain>
        <tissue evidence="1">Leaf</tissue>
    </source>
</reference>
<sequence>MVATIWDSTESLFHSTSALYRFHKKLKLLKPTLRRLNKNKFGNIPQLTRKAFDELCDKKKIALQDPNETTFEVAADAMTVWNHWAAIEEIFLRQKSRITWLQHDHPDFLDTVATVWDSTEALFHSTSALYRFHKKLKLLKPTLRRLNKNKFGNIPQLTREAFDELCDKQKIALQDPNETTFEVAADAMTVWNHWAAIEEIFLRQKSRITWLQHGDQNTLFFFKIVQSITSFNMIRRLTLPSGEVITDLHPIKVTAAAHFESFLKHSPRWLTRASSLQP</sequence>
<evidence type="ECO:0000313" key="2">
    <source>
        <dbReference type="Proteomes" id="UP000712281"/>
    </source>
</evidence>
<protein>
    <submittedName>
        <fullName evidence="1">Uncharacterized protein</fullName>
    </submittedName>
</protein>
<gene>
    <name evidence="1" type="ORF">F2Q68_00002281</name>
</gene>
<dbReference type="AlphaFoldDB" id="A0A8S9JDX7"/>
<organism evidence="1 2">
    <name type="scientific">Brassica cretica</name>
    <name type="common">Mustard</name>
    <dbReference type="NCBI Taxonomy" id="69181"/>
    <lineage>
        <taxon>Eukaryota</taxon>
        <taxon>Viridiplantae</taxon>
        <taxon>Streptophyta</taxon>
        <taxon>Embryophyta</taxon>
        <taxon>Tracheophyta</taxon>
        <taxon>Spermatophyta</taxon>
        <taxon>Magnoliopsida</taxon>
        <taxon>eudicotyledons</taxon>
        <taxon>Gunneridae</taxon>
        <taxon>Pentapetalae</taxon>
        <taxon>rosids</taxon>
        <taxon>malvids</taxon>
        <taxon>Brassicales</taxon>
        <taxon>Brassicaceae</taxon>
        <taxon>Brassiceae</taxon>
        <taxon>Brassica</taxon>
    </lineage>
</organism>